<protein>
    <submittedName>
        <fullName evidence="1">Uncharacterized protein</fullName>
    </submittedName>
</protein>
<dbReference type="Proteomes" id="UP000055024">
    <property type="component" value="Unassembled WGS sequence"/>
</dbReference>
<sequence length="54" mass="6236">MALLVMTLIIMQGFENLSIILRTLIIRKTINSTASHYTFTQQNSVNVKVFPDYF</sequence>
<keyword evidence="2" id="KW-1185">Reference proteome</keyword>
<proteinExistence type="predicted"/>
<evidence type="ECO:0000313" key="1">
    <source>
        <dbReference type="EMBL" id="KRY98758.1"/>
    </source>
</evidence>
<evidence type="ECO:0000313" key="2">
    <source>
        <dbReference type="Proteomes" id="UP000055024"/>
    </source>
</evidence>
<name>A0A0V1GKF3_9BILA</name>
<organism evidence="1 2">
    <name type="scientific">Trichinella zimbabwensis</name>
    <dbReference type="NCBI Taxonomy" id="268475"/>
    <lineage>
        <taxon>Eukaryota</taxon>
        <taxon>Metazoa</taxon>
        <taxon>Ecdysozoa</taxon>
        <taxon>Nematoda</taxon>
        <taxon>Enoplea</taxon>
        <taxon>Dorylaimia</taxon>
        <taxon>Trichinellida</taxon>
        <taxon>Trichinellidae</taxon>
        <taxon>Trichinella</taxon>
    </lineage>
</organism>
<accession>A0A0V1GKF3</accession>
<dbReference type="EMBL" id="JYDP01001188">
    <property type="protein sequence ID" value="KRY98758.1"/>
    <property type="molecule type" value="Genomic_DNA"/>
</dbReference>
<reference evidence="1 2" key="1">
    <citation type="submission" date="2015-01" db="EMBL/GenBank/DDBJ databases">
        <title>Evolution of Trichinella species and genotypes.</title>
        <authorList>
            <person name="Korhonen P.K."/>
            <person name="Edoardo P."/>
            <person name="Giuseppe L.R."/>
            <person name="Gasser R.B."/>
        </authorList>
    </citation>
    <scope>NUCLEOTIDE SEQUENCE [LARGE SCALE GENOMIC DNA]</scope>
    <source>
        <strain evidence="1">ISS1029</strain>
    </source>
</reference>
<gene>
    <name evidence="1" type="ORF">T11_12683</name>
</gene>
<comment type="caution">
    <text evidence="1">The sequence shown here is derived from an EMBL/GenBank/DDBJ whole genome shotgun (WGS) entry which is preliminary data.</text>
</comment>
<dbReference type="AlphaFoldDB" id="A0A0V1GKF3"/>